<feature type="binding site" evidence="4">
    <location>
        <position position="66"/>
    </location>
    <ligand>
        <name>substrate</name>
    </ligand>
</feature>
<dbReference type="InterPro" id="IPR037171">
    <property type="entry name" value="NagB/RpiA_transferase-like"/>
</dbReference>
<evidence type="ECO:0000256" key="5">
    <source>
        <dbReference type="SAM" id="MobiDB-lite"/>
    </source>
</evidence>
<dbReference type="GO" id="GO:0030272">
    <property type="term" value="F:5-formyltetrahydrofolate cyclo-ligase activity"/>
    <property type="evidence" value="ECO:0007669"/>
    <property type="project" value="TreeGrafter"/>
</dbReference>
<reference evidence="6 7" key="1">
    <citation type="submission" date="2020-08" db="EMBL/GenBank/DDBJ databases">
        <authorList>
            <person name="Liu C."/>
            <person name="Sun Q."/>
        </authorList>
    </citation>
    <scope>NUCLEOTIDE SEQUENCE [LARGE SCALE GENOMIC DNA]</scope>
    <source>
        <strain evidence="6 7">N22</strain>
    </source>
</reference>
<dbReference type="PANTHER" id="PTHR23407">
    <property type="entry name" value="ATPASE INHIBITOR/5-FORMYLTETRAHYDROFOLATE CYCLO-LIGASE"/>
    <property type="match status" value="1"/>
</dbReference>
<dbReference type="PANTHER" id="PTHR23407:SF1">
    <property type="entry name" value="5-FORMYLTETRAHYDROFOLATE CYCLO-LIGASE"/>
    <property type="match status" value="1"/>
</dbReference>
<dbReference type="Gene3D" id="3.40.50.10420">
    <property type="entry name" value="NagB/RpiA/CoA transferase-like"/>
    <property type="match status" value="1"/>
</dbReference>
<proteinExistence type="inferred from homology"/>
<evidence type="ECO:0000256" key="2">
    <source>
        <dbReference type="ARBA" id="ARBA00022741"/>
    </source>
</evidence>
<feature type="binding site" evidence="4">
    <location>
        <begin position="158"/>
        <end position="166"/>
    </location>
    <ligand>
        <name>ATP</name>
        <dbReference type="ChEBI" id="CHEBI:30616"/>
    </ligand>
</feature>
<dbReference type="PIRSF" id="PIRSF006806">
    <property type="entry name" value="FTHF_cligase"/>
    <property type="match status" value="1"/>
</dbReference>
<feature type="region of interest" description="Disordered" evidence="5">
    <location>
        <begin position="1"/>
        <end position="20"/>
    </location>
</feature>
<evidence type="ECO:0000256" key="3">
    <source>
        <dbReference type="ARBA" id="ARBA00022840"/>
    </source>
</evidence>
<dbReference type="GO" id="GO:0035999">
    <property type="term" value="P:tetrahydrofolate interconversion"/>
    <property type="evidence" value="ECO:0007669"/>
    <property type="project" value="TreeGrafter"/>
</dbReference>
<dbReference type="RefSeq" id="WP_185904043.1">
    <property type="nucleotide sequence ID" value="NZ_JACMSE010000001.1"/>
</dbReference>
<dbReference type="InterPro" id="IPR002698">
    <property type="entry name" value="FTHF_cligase"/>
</dbReference>
<comment type="similarity">
    <text evidence="1">Belongs to the 5-formyltetrahydrofolate cyclo-ligase family.</text>
</comment>
<dbReference type="SUPFAM" id="SSF100950">
    <property type="entry name" value="NagB/RpiA/CoA transferase-like"/>
    <property type="match status" value="1"/>
</dbReference>
<dbReference type="Proteomes" id="UP000587396">
    <property type="component" value="Unassembled WGS sequence"/>
</dbReference>
<comment type="caution">
    <text evidence="6">The sequence shown here is derived from an EMBL/GenBank/DDBJ whole genome shotgun (WGS) entry which is preliminary data.</text>
</comment>
<keyword evidence="7" id="KW-1185">Reference proteome</keyword>
<protein>
    <recommendedName>
        <fullName evidence="8">5-formyltetrahydrofolate cyclo-ligase</fullName>
    </recommendedName>
</protein>
<evidence type="ECO:0008006" key="8">
    <source>
        <dbReference type="Google" id="ProtNLM"/>
    </source>
</evidence>
<dbReference type="AlphaFoldDB" id="A0A842J9A5"/>
<name>A0A842J9A5_9ACTN</name>
<evidence type="ECO:0000256" key="1">
    <source>
        <dbReference type="ARBA" id="ARBA00010638"/>
    </source>
</evidence>
<dbReference type="EMBL" id="JACMSE010000001">
    <property type="protein sequence ID" value="MBC2888044.1"/>
    <property type="molecule type" value="Genomic_DNA"/>
</dbReference>
<feature type="binding site" evidence="4">
    <location>
        <begin position="4"/>
        <end position="8"/>
    </location>
    <ligand>
        <name>ATP</name>
        <dbReference type="ChEBI" id="CHEBI:30616"/>
    </ligand>
</feature>
<keyword evidence="2 4" id="KW-0547">Nucleotide-binding</keyword>
<evidence type="ECO:0000256" key="4">
    <source>
        <dbReference type="PIRSR" id="PIRSR006806-1"/>
    </source>
</evidence>
<dbReference type="Pfam" id="PF01812">
    <property type="entry name" value="5-FTHF_cyc-lig"/>
    <property type="match status" value="1"/>
</dbReference>
<evidence type="ECO:0000313" key="7">
    <source>
        <dbReference type="Proteomes" id="UP000587396"/>
    </source>
</evidence>
<evidence type="ECO:0000313" key="6">
    <source>
        <dbReference type="EMBL" id="MBC2888044.1"/>
    </source>
</evidence>
<keyword evidence="3 4" id="KW-0067">ATP-binding</keyword>
<sequence>MDEKRNLRASKLAQRDALDGETRARKSGNVCAKVAALAAEALDRTAATEREGRKPRVAVYAAMRSEVDLQPFVETVYARGWIPCFPCMVRDEPHAESRMAFYPVPIDRFDGARAEFLDHPLRCLPCSELAEQGYEEVDPADLDVVVVPLVAFDDAGNRLGYGGGNYDRLLPRLRADALVVGVAFDEQRTVAVPCEPHDRPLPHIVSA</sequence>
<accession>A0A842J9A5</accession>
<dbReference type="InterPro" id="IPR024185">
    <property type="entry name" value="FTHF_cligase-like_sf"/>
</dbReference>
<dbReference type="GO" id="GO:0009396">
    <property type="term" value="P:folic acid-containing compound biosynthetic process"/>
    <property type="evidence" value="ECO:0007669"/>
    <property type="project" value="TreeGrafter"/>
</dbReference>
<dbReference type="GO" id="GO:0005524">
    <property type="term" value="F:ATP binding"/>
    <property type="evidence" value="ECO:0007669"/>
    <property type="project" value="UniProtKB-KW"/>
</dbReference>
<gene>
    <name evidence="6" type="ORF">H7313_01540</name>
</gene>
<organism evidence="6 7">
    <name type="scientific">Gordonibacter massiliensis</name>
    <name type="common">ex Traore et al. 2017</name>
    <dbReference type="NCBI Taxonomy" id="1841863"/>
    <lineage>
        <taxon>Bacteria</taxon>
        <taxon>Bacillati</taxon>
        <taxon>Actinomycetota</taxon>
        <taxon>Coriobacteriia</taxon>
        <taxon>Eggerthellales</taxon>
        <taxon>Eggerthellaceae</taxon>
        <taxon>Gordonibacter</taxon>
    </lineage>
</organism>